<evidence type="ECO:0000256" key="1">
    <source>
        <dbReference type="ARBA" id="ARBA00006817"/>
    </source>
</evidence>
<dbReference type="EMBL" id="JBHULU010000021">
    <property type="protein sequence ID" value="MFD2515407.1"/>
    <property type="molecule type" value="Genomic_DNA"/>
</dbReference>
<sequence>MANIYHQVLIHASCATVYEAITTQKGLSEWWIADCKVKPEVGFVNEFHTEGHANVYMKVLTLQPDSFVKWEGVESGDAWTGTHVTFALSEKSDFTCLDFKHTGYADEDELYATCNYHWARHLYMLKVLCETGFTLLDRKQEAKECLAVSVSREQV</sequence>
<dbReference type="SUPFAM" id="SSF55961">
    <property type="entry name" value="Bet v1-like"/>
    <property type="match status" value="1"/>
</dbReference>
<proteinExistence type="inferred from homology"/>
<organism evidence="3 4">
    <name type="scientific">Pontibacter locisalis</name>
    <dbReference type="NCBI Taxonomy" id="1719035"/>
    <lineage>
        <taxon>Bacteria</taxon>
        <taxon>Pseudomonadati</taxon>
        <taxon>Bacteroidota</taxon>
        <taxon>Cytophagia</taxon>
        <taxon>Cytophagales</taxon>
        <taxon>Hymenobacteraceae</taxon>
        <taxon>Pontibacter</taxon>
    </lineage>
</organism>
<gene>
    <name evidence="3" type="ORF">ACFSRY_16155</name>
</gene>
<dbReference type="RefSeq" id="WP_377510067.1">
    <property type="nucleotide sequence ID" value="NZ_JBHULU010000021.1"/>
</dbReference>
<reference evidence="4" key="1">
    <citation type="journal article" date="2019" name="Int. J. Syst. Evol. Microbiol.">
        <title>The Global Catalogue of Microorganisms (GCM) 10K type strain sequencing project: providing services to taxonomists for standard genome sequencing and annotation.</title>
        <authorList>
            <consortium name="The Broad Institute Genomics Platform"/>
            <consortium name="The Broad Institute Genome Sequencing Center for Infectious Disease"/>
            <person name="Wu L."/>
            <person name="Ma J."/>
        </authorList>
    </citation>
    <scope>NUCLEOTIDE SEQUENCE [LARGE SCALE GENOMIC DNA]</scope>
    <source>
        <strain evidence="4">KCTC 42498</strain>
    </source>
</reference>
<dbReference type="Pfam" id="PF08327">
    <property type="entry name" value="AHSA1"/>
    <property type="match status" value="1"/>
</dbReference>
<comment type="caution">
    <text evidence="3">The sequence shown here is derived from an EMBL/GenBank/DDBJ whole genome shotgun (WGS) entry which is preliminary data.</text>
</comment>
<evidence type="ECO:0000259" key="2">
    <source>
        <dbReference type="Pfam" id="PF08327"/>
    </source>
</evidence>
<protein>
    <submittedName>
        <fullName evidence="3">SRPBCC domain-containing protein</fullName>
    </submittedName>
</protein>
<evidence type="ECO:0000313" key="4">
    <source>
        <dbReference type="Proteomes" id="UP001597544"/>
    </source>
</evidence>
<dbReference type="Gene3D" id="3.30.530.20">
    <property type="match status" value="1"/>
</dbReference>
<dbReference type="InterPro" id="IPR013538">
    <property type="entry name" value="ASHA1/2-like_C"/>
</dbReference>
<evidence type="ECO:0000313" key="3">
    <source>
        <dbReference type="EMBL" id="MFD2515407.1"/>
    </source>
</evidence>
<comment type="similarity">
    <text evidence="1">Belongs to the AHA1 family.</text>
</comment>
<keyword evidence="4" id="KW-1185">Reference proteome</keyword>
<dbReference type="InterPro" id="IPR023393">
    <property type="entry name" value="START-like_dom_sf"/>
</dbReference>
<dbReference type="CDD" id="cd07814">
    <property type="entry name" value="SRPBCC_CalC_Aha1-like"/>
    <property type="match status" value="1"/>
</dbReference>
<feature type="domain" description="Activator of Hsp90 ATPase homologue 1/2-like C-terminal" evidence="2">
    <location>
        <begin position="12"/>
        <end position="128"/>
    </location>
</feature>
<name>A0ABW5IP21_9BACT</name>
<accession>A0ABW5IP21</accession>
<dbReference type="Proteomes" id="UP001597544">
    <property type="component" value="Unassembled WGS sequence"/>
</dbReference>